<name>A0A4P9VZL1_9FUNG</name>
<feature type="non-terminal residue" evidence="1">
    <location>
        <position position="1"/>
    </location>
</feature>
<proteinExistence type="predicted"/>
<evidence type="ECO:0000313" key="2">
    <source>
        <dbReference type="Proteomes" id="UP000269721"/>
    </source>
</evidence>
<dbReference type="PANTHER" id="PTHR37471:SF1">
    <property type="entry name" value="AB HYDROLASE-1 DOMAIN-CONTAINING PROTEIN"/>
    <property type="match status" value="1"/>
</dbReference>
<dbReference type="AlphaFoldDB" id="A0A4P9VZL1"/>
<dbReference type="Proteomes" id="UP000269721">
    <property type="component" value="Unassembled WGS sequence"/>
</dbReference>
<dbReference type="EMBL" id="ML000804">
    <property type="protein sequence ID" value="RKO83818.1"/>
    <property type="molecule type" value="Genomic_DNA"/>
</dbReference>
<evidence type="ECO:0000313" key="1">
    <source>
        <dbReference type="EMBL" id="RKO83818.1"/>
    </source>
</evidence>
<dbReference type="PANTHER" id="PTHR37471">
    <property type="entry name" value="UNNAMED PRODUCT"/>
    <property type="match status" value="1"/>
</dbReference>
<gene>
    <name evidence="1" type="ORF">BDK51DRAFT_37267</name>
</gene>
<dbReference type="OrthoDB" id="6431331at2759"/>
<reference evidence="2" key="1">
    <citation type="journal article" date="2018" name="Nat. Microbiol.">
        <title>Leveraging single-cell genomics to expand the fungal tree of life.</title>
        <authorList>
            <person name="Ahrendt S.R."/>
            <person name="Quandt C.A."/>
            <person name="Ciobanu D."/>
            <person name="Clum A."/>
            <person name="Salamov A."/>
            <person name="Andreopoulos B."/>
            <person name="Cheng J.F."/>
            <person name="Woyke T."/>
            <person name="Pelin A."/>
            <person name="Henrissat B."/>
            <person name="Reynolds N.K."/>
            <person name="Benny G.L."/>
            <person name="Smith M.E."/>
            <person name="James T.Y."/>
            <person name="Grigoriev I.V."/>
        </authorList>
    </citation>
    <scope>NUCLEOTIDE SEQUENCE [LARGE SCALE GENOMIC DNA]</scope>
</reference>
<organism evidence="1 2">
    <name type="scientific">Blyttiomyces helicus</name>
    <dbReference type="NCBI Taxonomy" id="388810"/>
    <lineage>
        <taxon>Eukaryota</taxon>
        <taxon>Fungi</taxon>
        <taxon>Fungi incertae sedis</taxon>
        <taxon>Chytridiomycota</taxon>
        <taxon>Chytridiomycota incertae sedis</taxon>
        <taxon>Chytridiomycetes</taxon>
        <taxon>Chytridiomycetes incertae sedis</taxon>
        <taxon>Blyttiomyces</taxon>
    </lineage>
</organism>
<accession>A0A4P9VZL1</accession>
<keyword evidence="2" id="KW-1185">Reference proteome</keyword>
<protein>
    <submittedName>
        <fullName evidence="1">Uncharacterized protein</fullName>
    </submittedName>
</protein>
<sequence length="142" mass="15865">LYIAHSLSRHFDWSHNIVFLTDLPVDGTNTVILSGSDHIVPSRRVRNYLLAERARVLAQSKSAAPPLEIVWLDGAHHGGGLLPLSRFFPVLLDNLYRACGVGREEGRKAPAQTCEKDVKARVKASGDAVDGWRGKKEREREW</sequence>